<comment type="similarity">
    <text evidence="1">Belongs to the bactofilin family.</text>
</comment>
<name>A0A7X9FQJ6_9DELT</name>
<gene>
    <name evidence="2" type="ORF">GYA55_04950</name>
</gene>
<dbReference type="Pfam" id="PF04519">
    <property type="entry name" value="Bactofilin"/>
    <property type="match status" value="1"/>
</dbReference>
<evidence type="ECO:0000256" key="1">
    <source>
        <dbReference type="ARBA" id="ARBA00044755"/>
    </source>
</evidence>
<evidence type="ECO:0000313" key="2">
    <source>
        <dbReference type="EMBL" id="NMC62498.1"/>
    </source>
</evidence>
<protein>
    <submittedName>
        <fullName evidence="2">Polymer-forming cytoskeletal protein</fullName>
    </submittedName>
</protein>
<organism evidence="2 3">
    <name type="scientific">SAR324 cluster bacterium</name>
    <dbReference type="NCBI Taxonomy" id="2024889"/>
    <lineage>
        <taxon>Bacteria</taxon>
        <taxon>Deltaproteobacteria</taxon>
        <taxon>SAR324 cluster</taxon>
    </lineage>
</organism>
<accession>A0A7X9FQJ6</accession>
<dbReference type="PANTHER" id="PTHR35024">
    <property type="entry name" value="HYPOTHETICAL CYTOSOLIC PROTEIN"/>
    <property type="match status" value="1"/>
</dbReference>
<reference evidence="2 3" key="1">
    <citation type="journal article" date="2020" name="Biotechnol. Biofuels">
        <title>New insights from the biogas microbiome by comprehensive genome-resolved metagenomics of nearly 1600 species originating from multiple anaerobic digesters.</title>
        <authorList>
            <person name="Campanaro S."/>
            <person name="Treu L."/>
            <person name="Rodriguez-R L.M."/>
            <person name="Kovalovszki A."/>
            <person name="Ziels R.M."/>
            <person name="Maus I."/>
            <person name="Zhu X."/>
            <person name="Kougias P.G."/>
            <person name="Basile A."/>
            <person name="Luo G."/>
            <person name="Schluter A."/>
            <person name="Konstantinidis K.T."/>
            <person name="Angelidaki I."/>
        </authorList>
    </citation>
    <scope>NUCLEOTIDE SEQUENCE [LARGE SCALE GENOMIC DNA]</scope>
    <source>
        <strain evidence="2">AS27yjCOA_65</strain>
    </source>
</reference>
<dbReference type="AlphaFoldDB" id="A0A7X9FQJ6"/>
<evidence type="ECO:0000313" key="3">
    <source>
        <dbReference type="Proteomes" id="UP000524246"/>
    </source>
</evidence>
<comment type="caution">
    <text evidence="2">The sequence shown here is derived from an EMBL/GenBank/DDBJ whole genome shotgun (WGS) entry which is preliminary data.</text>
</comment>
<sequence length="137" mass="14670">MAFWTKKTDVSSTNTSSTQKKQSQDFFYSGVKQESKGLFDRKTETLIDGNSALERFGQVRSALGTGTVIQGKLTFDTPVRIDGKLSGEIFSTAALIVGREGVIDASVDVTTLIVLGAIKGPIRASERAEVYSGGSLE</sequence>
<dbReference type="Proteomes" id="UP000524246">
    <property type="component" value="Unassembled WGS sequence"/>
</dbReference>
<dbReference type="EMBL" id="JAAZON010000207">
    <property type="protein sequence ID" value="NMC62498.1"/>
    <property type="molecule type" value="Genomic_DNA"/>
</dbReference>
<proteinExistence type="inferred from homology"/>
<dbReference type="InterPro" id="IPR007607">
    <property type="entry name" value="BacA/B"/>
</dbReference>
<feature type="non-terminal residue" evidence="2">
    <location>
        <position position="137"/>
    </location>
</feature>
<dbReference type="PANTHER" id="PTHR35024:SF4">
    <property type="entry name" value="POLYMER-FORMING CYTOSKELETAL PROTEIN"/>
    <property type="match status" value="1"/>
</dbReference>